<dbReference type="EMBL" id="OBDY01000057">
    <property type="protein sequence ID" value="SNY75428.1"/>
    <property type="molecule type" value="Genomic_DNA"/>
</dbReference>
<sequence>MIWREMSDSYASVIPTDPSWQPEGEAAESAEDYVRSVFPDPGTTGQEITTEFYDRITVVDAGENLSRITCPSCGADIPLEWWAELAEESEGEFDDLGIVVPCCNAHLRLDTLGFDWPCGFARFEIAVLNPAREDARFTEDELTELAILLGHPVKQILTHL</sequence>
<reference evidence="1 2" key="1">
    <citation type="submission" date="2017-09" db="EMBL/GenBank/DDBJ databases">
        <authorList>
            <person name="Ehlers B."/>
            <person name="Leendertz F.H."/>
        </authorList>
    </citation>
    <scope>NUCLEOTIDE SEQUENCE [LARGE SCALE GENOMIC DNA]</scope>
    <source>
        <strain evidence="1 2">CGMCC 4.6857</strain>
    </source>
</reference>
<protein>
    <submittedName>
        <fullName evidence="1">Uncharacterized protein</fullName>
    </submittedName>
</protein>
<dbReference type="Proteomes" id="UP000219612">
    <property type="component" value="Unassembled WGS sequence"/>
</dbReference>
<keyword evidence="2" id="KW-1185">Reference proteome</keyword>
<evidence type="ECO:0000313" key="2">
    <source>
        <dbReference type="Proteomes" id="UP000219612"/>
    </source>
</evidence>
<evidence type="ECO:0000313" key="1">
    <source>
        <dbReference type="EMBL" id="SNY75428.1"/>
    </source>
</evidence>
<name>A0A285KRZ0_9ACTN</name>
<accession>A0A285KRZ0</accession>
<organism evidence="1 2">
    <name type="scientific">Paractinoplanes atraurantiacus</name>
    <dbReference type="NCBI Taxonomy" id="1036182"/>
    <lineage>
        <taxon>Bacteria</taxon>
        <taxon>Bacillati</taxon>
        <taxon>Actinomycetota</taxon>
        <taxon>Actinomycetes</taxon>
        <taxon>Micromonosporales</taxon>
        <taxon>Micromonosporaceae</taxon>
        <taxon>Paractinoplanes</taxon>
    </lineage>
</organism>
<gene>
    <name evidence="1" type="ORF">SAMN05421748_15715</name>
</gene>
<dbReference type="AlphaFoldDB" id="A0A285KRZ0"/>
<proteinExistence type="predicted"/>